<proteinExistence type="predicted"/>
<dbReference type="PROSITE" id="PS50206">
    <property type="entry name" value="RHODANESE_3"/>
    <property type="match status" value="2"/>
</dbReference>
<name>A0A1J4NNL6_9ACTN</name>
<dbReference type="CDD" id="cd01449">
    <property type="entry name" value="TST_Repeat_2"/>
    <property type="match status" value="1"/>
</dbReference>
<dbReference type="InterPro" id="IPR006020">
    <property type="entry name" value="PTB/PI_dom"/>
</dbReference>
<gene>
    <name evidence="5" type="ORF">WN71_033370</name>
</gene>
<evidence type="ECO:0000313" key="5">
    <source>
        <dbReference type="EMBL" id="OIJ63738.1"/>
    </source>
</evidence>
<sequence>MPAFVRVEELDGLPGRVVLADMRWYLDGRSGRAAYERGHLPGAVFVDLDRVLTGPATPAGGRNPLPSPEVFAEGMRSLGIDDGDIVVAYDDQGGVIAARLVWMIRTTGRRAAVLDGGLAAYAEAYPGSLTADEPAPAQGDFATRPWPVERLVDIDGVLGPRALAVDARNRDRFAGELDPVDPRPGHVPGAVNVPCRENLDGRGHLVPRERIRDNFAAAGVDRDTASRVVSYCGSGVTACHNLLTLEHAGLGEGRLFVGGWSAYSRDGSRPVETGAAR</sequence>
<evidence type="ECO:0000259" key="4">
    <source>
        <dbReference type="PROSITE" id="PS50206"/>
    </source>
</evidence>
<dbReference type="PANTHER" id="PTHR11364">
    <property type="entry name" value="THIOSULFATE SULFERTANSFERASE"/>
    <property type="match status" value="1"/>
</dbReference>
<dbReference type="Proteomes" id="UP000034196">
    <property type="component" value="Unassembled WGS sequence"/>
</dbReference>
<dbReference type="InterPro" id="IPR001763">
    <property type="entry name" value="Rhodanese-like_dom"/>
</dbReference>
<comment type="caution">
    <text evidence="5">The sequence shown here is derived from an EMBL/GenBank/DDBJ whole genome shotgun (WGS) entry which is preliminary data.</text>
</comment>
<dbReference type="STRING" id="1428628.WN71_033370"/>
<feature type="domain" description="Rhodanese" evidence="4">
    <location>
        <begin position="158"/>
        <end position="272"/>
    </location>
</feature>
<protein>
    <submittedName>
        <fullName evidence="5">Sulfurtransferase</fullName>
    </submittedName>
</protein>
<dbReference type="InterPro" id="IPR045078">
    <property type="entry name" value="TST/MPST-like"/>
</dbReference>
<dbReference type="PANTHER" id="PTHR11364:SF27">
    <property type="entry name" value="SULFURTRANSFERASE"/>
    <property type="match status" value="1"/>
</dbReference>
<feature type="domain" description="Rhodanese" evidence="4">
    <location>
        <begin position="13"/>
        <end position="130"/>
    </location>
</feature>
<accession>A0A1J4NNL6</accession>
<dbReference type="InterPro" id="IPR001307">
    <property type="entry name" value="Thiosulphate_STrfase_CS"/>
</dbReference>
<dbReference type="SMART" id="SM00450">
    <property type="entry name" value="RHOD"/>
    <property type="match status" value="2"/>
</dbReference>
<keyword evidence="1" id="KW-0808">Transferase</keyword>
<dbReference type="Gene3D" id="3.40.250.10">
    <property type="entry name" value="Rhodanese-like domain"/>
    <property type="match status" value="2"/>
</dbReference>
<keyword evidence="2" id="KW-0677">Repeat</keyword>
<organism evidence="5 6">
    <name type="scientific">Streptomyces mangrovisoli</name>
    <dbReference type="NCBI Taxonomy" id="1428628"/>
    <lineage>
        <taxon>Bacteria</taxon>
        <taxon>Bacillati</taxon>
        <taxon>Actinomycetota</taxon>
        <taxon>Actinomycetes</taxon>
        <taxon>Kitasatosporales</taxon>
        <taxon>Streptomycetaceae</taxon>
        <taxon>Streptomyces</taxon>
    </lineage>
</organism>
<dbReference type="PROSITE" id="PS00380">
    <property type="entry name" value="RHODANESE_1"/>
    <property type="match status" value="1"/>
</dbReference>
<evidence type="ECO:0000256" key="2">
    <source>
        <dbReference type="ARBA" id="ARBA00022737"/>
    </source>
</evidence>
<dbReference type="InterPro" id="IPR036873">
    <property type="entry name" value="Rhodanese-like_dom_sf"/>
</dbReference>
<keyword evidence="6" id="KW-1185">Reference proteome</keyword>
<dbReference type="SUPFAM" id="SSF52821">
    <property type="entry name" value="Rhodanese/Cell cycle control phosphatase"/>
    <property type="match status" value="2"/>
</dbReference>
<dbReference type="PROSITE" id="PS01179">
    <property type="entry name" value="PID"/>
    <property type="match status" value="1"/>
</dbReference>
<reference evidence="5" key="1">
    <citation type="submission" date="2016-10" db="EMBL/GenBank/DDBJ databases">
        <title>Genome sequence of Streptomyces mangrovisoli MUSC 149.</title>
        <authorList>
            <person name="Lee L.-H."/>
            <person name="Ser H.-L."/>
        </authorList>
    </citation>
    <scope>NUCLEOTIDE SEQUENCE [LARGE SCALE GENOMIC DNA]</scope>
    <source>
        <strain evidence="5">MUSC 149</strain>
    </source>
</reference>
<dbReference type="AlphaFoldDB" id="A0A1J4NNL6"/>
<dbReference type="Pfam" id="PF00581">
    <property type="entry name" value="Rhodanese"/>
    <property type="match status" value="2"/>
</dbReference>
<evidence type="ECO:0000313" key="6">
    <source>
        <dbReference type="Proteomes" id="UP000034196"/>
    </source>
</evidence>
<evidence type="ECO:0000259" key="3">
    <source>
        <dbReference type="PROSITE" id="PS01179"/>
    </source>
</evidence>
<feature type="domain" description="PID" evidence="3">
    <location>
        <begin position="214"/>
        <end position="252"/>
    </location>
</feature>
<evidence type="ECO:0000256" key="1">
    <source>
        <dbReference type="ARBA" id="ARBA00022679"/>
    </source>
</evidence>
<dbReference type="GO" id="GO:0004792">
    <property type="term" value="F:thiosulfate-cyanide sulfurtransferase activity"/>
    <property type="evidence" value="ECO:0007669"/>
    <property type="project" value="InterPro"/>
</dbReference>
<dbReference type="EMBL" id="LAVA02000097">
    <property type="protein sequence ID" value="OIJ63738.1"/>
    <property type="molecule type" value="Genomic_DNA"/>
</dbReference>
<dbReference type="CDD" id="cd01448">
    <property type="entry name" value="TST_Repeat_1"/>
    <property type="match status" value="1"/>
</dbReference>